<evidence type="ECO:0000313" key="4">
    <source>
        <dbReference type="Proteomes" id="UP000226431"/>
    </source>
</evidence>
<feature type="compositionally biased region" description="Basic and acidic residues" evidence="1">
    <location>
        <begin position="64"/>
        <end position="98"/>
    </location>
</feature>
<organism evidence="3 4">
    <name type="scientific">Ophiocordyceps camponoti-rufipedis</name>
    <dbReference type="NCBI Taxonomy" id="2004952"/>
    <lineage>
        <taxon>Eukaryota</taxon>
        <taxon>Fungi</taxon>
        <taxon>Dikarya</taxon>
        <taxon>Ascomycota</taxon>
        <taxon>Pezizomycotina</taxon>
        <taxon>Sordariomycetes</taxon>
        <taxon>Hypocreomycetidae</taxon>
        <taxon>Hypocreales</taxon>
        <taxon>Ophiocordycipitaceae</taxon>
        <taxon>Ophiocordyceps</taxon>
    </lineage>
</organism>
<feature type="region of interest" description="Disordered" evidence="1">
    <location>
        <begin position="48"/>
        <end position="235"/>
    </location>
</feature>
<dbReference type="InterPro" id="IPR029071">
    <property type="entry name" value="Ubiquitin-like_domsf"/>
</dbReference>
<name>A0A2C5XEZ2_9HYPO</name>
<dbReference type="PROSITE" id="PS50053">
    <property type="entry name" value="UBIQUITIN_2"/>
    <property type="match status" value="1"/>
</dbReference>
<evidence type="ECO:0000259" key="2">
    <source>
        <dbReference type="PROSITE" id="PS50053"/>
    </source>
</evidence>
<dbReference type="SUPFAM" id="SSF54236">
    <property type="entry name" value="Ubiquitin-like"/>
    <property type="match status" value="1"/>
</dbReference>
<comment type="caution">
    <text evidence="3">The sequence shown here is derived from an EMBL/GenBank/DDBJ whole genome shotgun (WGS) entry which is preliminary data.</text>
</comment>
<dbReference type="OrthoDB" id="3365399at2759"/>
<dbReference type="InterPro" id="IPR000626">
    <property type="entry name" value="Ubiquitin-like_dom"/>
</dbReference>
<sequence>MKKLPFKPTALRKSFLSDLASTAAAAADDSNNNDDGLGLFRRSKEMERVAAADRERRLRKKQKQALEEKRQLEHHLGKRTHQDYDDGRGPEDGSRPFAEEQGAVPRQTSRDSPENGQSRIDDQAGLSKLVTPPASKRSRSDATPSETPIVSLDEDDESVALNSPSTHLERSRLLPETPVKRRPPSVVPTPTRTAAVISLDSDDDDDSNDSHTETGSAPPITSGDAPEPSLPGDEDEFGEHIRRAEERRARDKAMVAGRTAGLDAQEVCICITSTVPGAKTSYFKVLYGKALRLVRDAWANVQRGHQVQLPETNDDIVLTWRKKKVYNVSNLLSLGIRPGRDGCVGVDDFGLGGTSDNGTKVHMEAWTTDLYKEMEREEEARRRRREAGELSPEPEDDGLGRETGDAAPAKMRVTLKARGFDDVGLSVLPETTVSTLITGFRTQRGVGADRDVAVWFDGERLADESTMEDAEIDDLDTLEVHVKAAPVA</sequence>
<gene>
    <name evidence="3" type="ORF">CDD80_6328</name>
</gene>
<dbReference type="InterPro" id="IPR022617">
    <property type="entry name" value="Rad60/SUMO-like_dom"/>
</dbReference>
<dbReference type="EMBL" id="NJES01000683">
    <property type="protein sequence ID" value="PHH69979.1"/>
    <property type="molecule type" value="Genomic_DNA"/>
</dbReference>
<evidence type="ECO:0000313" key="3">
    <source>
        <dbReference type="EMBL" id="PHH69979.1"/>
    </source>
</evidence>
<reference evidence="3 4" key="1">
    <citation type="submission" date="2017-06" db="EMBL/GenBank/DDBJ databases">
        <title>Ant-infecting Ophiocordyceps genomes reveal a high diversity of potential behavioral manipulation genes and a possible major role for enterotoxins.</title>
        <authorList>
            <person name="De Bekker C."/>
            <person name="Evans H.C."/>
            <person name="Brachmann A."/>
            <person name="Hughes D.P."/>
        </authorList>
    </citation>
    <scope>NUCLEOTIDE SEQUENCE [LARGE SCALE GENOMIC DNA]</scope>
    <source>
        <strain evidence="3 4">Map16</strain>
    </source>
</reference>
<feature type="compositionally biased region" description="Basic and acidic residues" evidence="1">
    <location>
        <begin position="372"/>
        <end position="381"/>
    </location>
</feature>
<protein>
    <recommendedName>
        <fullName evidence="2">Ubiquitin-like domain-containing protein</fullName>
    </recommendedName>
</protein>
<dbReference type="Pfam" id="PF11976">
    <property type="entry name" value="Rad60-SLD"/>
    <property type="match status" value="1"/>
</dbReference>
<evidence type="ECO:0000256" key="1">
    <source>
        <dbReference type="SAM" id="MobiDB-lite"/>
    </source>
</evidence>
<feature type="region of interest" description="Disordered" evidence="1">
    <location>
        <begin position="372"/>
        <end position="406"/>
    </location>
</feature>
<accession>A0A2C5XEZ2</accession>
<dbReference type="Proteomes" id="UP000226431">
    <property type="component" value="Unassembled WGS sequence"/>
</dbReference>
<dbReference type="Gene3D" id="3.10.20.90">
    <property type="entry name" value="Phosphatidylinositol 3-kinase Catalytic Subunit, Chain A, domain 1"/>
    <property type="match status" value="1"/>
</dbReference>
<feature type="domain" description="Ubiquitin-like" evidence="2">
    <location>
        <begin position="411"/>
        <end position="483"/>
    </location>
</feature>
<keyword evidence="4" id="KW-1185">Reference proteome</keyword>
<dbReference type="AlphaFoldDB" id="A0A2C5XEZ2"/>
<proteinExistence type="predicted"/>